<dbReference type="SUPFAM" id="SSF49785">
    <property type="entry name" value="Galactose-binding domain-like"/>
    <property type="match status" value="1"/>
</dbReference>
<dbReference type="Pfam" id="PF22633">
    <property type="entry name" value="F5_F8_type_C_2"/>
    <property type="match status" value="1"/>
</dbReference>
<feature type="chain" id="PRO_5042000943" description="Fucolectin tachylectin-4 pentraxin-1 domain-containing protein" evidence="1">
    <location>
        <begin position="20"/>
        <end position="207"/>
    </location>
</feature>
<dbReference type="AlphaFoldDB" id="A0AAD9IU55"/>
<evidence type="ECO:0000313" key="3">
    <source>
        <dbReference type="Proteomes" id="UP001208570"/>
    </source>
</evidence>
<feature type="signal peptide" evidence="1">
    <location>
        <begin position="1"/>
        <end position="19"/>
    </location>
</feature>
<protein>
    <recommendedName>
        <fullName evidence="4">Fucolectin tachylectin-4 pentraxin-1 domain-containing protein</fullName>
    </recommendedName>
</protein>
<dbReference type="Proteomes" id="UP001208570">
    <property type="component" value="Unassembled WGS sequence"/>
</dbReference>
<keyword evidence="3" id="KW-1185">Reference proteome</keyword>
<dbReference type="InterPro" id="IPR008979">
    <property type="entry name" value="Galactose-bd-like_sf"/>
</dbReference>
<dbReference type="InterPro" id="IPR051941">
    <property type="entry name" value="BG_Antigen-Binding_Lectin"/>
</dbReference>
<evidence type="ECO:0008006" key="4">
    <source>
        <dbReference type="Google" id="ProtNLM"/>
    </source>
</evidence>
<reference evidence="2" key="1">
    <citation type="journal article" date="2023" name="Mol. Biol. Evol.">
        <title>Third-Generation Sequencing Reveals the Adaptive Role of the Epigenome in Three Deep-Sea Polychaetes.</title>
        <authorList>
            <person name="Perez M."/>
            <person name="Aroh O."/>
            <person name="Sun Y."/>
            <person name="Lan Y."/>
            <person name="Juniper S.K."/>
            <person name="Young C.R."/>
            <person name="Angers B."/>
            <person name="Qian P.Y."/>
        </authorList>
    </citation>
    <scope>NUCLEOTIDE SEQUENCE</scope>
    <source>
        <strain evidence="2">P08H-3</strain>
    </source>
</reference>
<dbReference type="PANTHER" id="PTHR45713">
    <property type="entry name" value="FTP DOMAIN-CONTAINING PROTEIN"/>
    <property type="match status" value="1"/>
</dbReference>
<proteinExistence type="predicted"/>
<dbReference type="EMBL" id="JAODUP010001206">
    <property type="protein sequence ID" value="KAK2140909.1"/>
    <property type="molecule type" value="Genomic_DNA"/>
</dbReference>
<evidence type="ECO:0000313" key="2">
    <source>
        <dbReference type="EMBL" id="KAK2140909.1"/>
    </source>
</evidence>
<dbReference type="PANTHER" id="PTHR45713:SF15">
    <property type="entry name" value="F5_8 TYPE C DOMAIN-CONTAINING PROTEIN"/>
    <property type="match status" value="1"/>
</dbReference>
<accession>A0AAD9IU55</accession>
<name>A0AAD9IU55_9ANNE</name>
<dbReference type="Gene3D" id="2.60.120.260">
    <property type="entry name" value="Galactose-binding domain-like"/>
    <property type="match status" value="1"/>
</dbReference>
<gene>
    <name evidence="2" type="ORF">LSH36_1206g00048</name>
</gene>
<keyword evidence="1" id="KW-0732">Signal</keyword>
<feature type="non-terminal residue" evidence="2">
    <location>
        <position position="1"/>
    </location>
</feature>
<organism evidence="2 3">
    <name type="scientific">Paralvinella palmiformis</name>
    <dbReference type="NCBI Taxonomy" id="53620"/>
    <lineage>
        <taxon>Eukaryota</taxon>
        <taxon>Metazoa</taxon>
        <taxon>Spiralia</taxon>
        <taxon>Lophotrochozoa</taxon>
        <taxon>Annelida</taxon>
        <taxon>Polychaeta</taxon>
        <taxon>Sedentaria</taxon>
        <taxon>Canalipalpata</taxon>
        <taxon>Terebellida</taxon>
        <taxon>Terebelliformia</taxon>
        <taxon>Alvinellidae</taxon>
        <taxon>Paralvinella</taxon>
    </lineage>
</organism>
<comment type="caution">
    <text evidence="2">The sequence shown here is derived from an EMBL/GenBank/DDBJ whole genome shotgun (WGS) entry which is preliminary data.</text>
</comment>
<sequence length="207" mass="23352">MSSSLTVIIISMLMSTVCSEDSMFSIPLFDKSTNQTGMRDGLKSSNAIDRKLYDKINGEQFCAGPQNLMNLPAEWWIDLGKVYDIHTVTLHNTGTSDYEDMQHFAIRVYKPDTESPVTCIKYPEAVGKAANITLICQHDVYGRYIKFIRLGGVHLNKVTLCEVEIKGKLHTGVRDSSHGDRTFDKPNSVINCDNQRTDYYSNSIKQK</sequence>
<evidence type="ECO:0000256" key="1">
    <source>
        <dbReference type="SAM" id="SignalP"/>
    </source>
</evidence>